<evidence type="ECO:0000313" key="1">
    <source>
        <dbReference type="EMBL" id="AXA84497.1"/>
    </source>
</evidence>
<gene>
    <name evidence="1" type="ORF">DCD74_07185</name>
</gene>
<dbReference type="AlphaFoldDB" id="A0A344J637"/>
<keyword evidence="2" id="KW-1185">Reference proteome</keyword>
<proteinExistence type="predicted"/>
<dbReference type="Proteomes" id="UP000251842">
    <property type="component" value="Chromosome"/>
</dbReference>
<sequence>MMDIEDGPDPDKRYWKDGLYQDHPGDALGTAILGAHDSYFSILLAIEQLALDLRDRARTERSVARKAIVQRHKAINGADAKVRTSMRILYVRARLFGLELTWKEVVYSEARTRGAASRRWLKDVGSMRKSGVDLRHVTSGAHVDEIDLLVQHEMEAREIRHLWKQAKKAEIQLAALGRRVLKRLDVAASNDA</sequence>
<dbReference type="KEGG" id="lue:DCD74_07185"/>
<reference evidence="2" key="1">
    <citation type="submission" date="2018-05" db="EMBL/GenBank/DDBJ databases">
        <title>Luteimonas pekinense sp. nov., isolated from human Meibomian gland secretions, Beijing, China.</title>
        <authorList>
            <person name="Wen T."/>
            <person name="Bai H."/>
            <person name="Lv H."/>
        </authorList>
    </citation>
    <scope>NUCLEOTIDE SEQUENCE [LARGE SCALE GENOMIC DNA]</scope>
    <source>
        <strain evidence="2">83-4</strain>
    </source>
</reference>
<organism evidence="1 2">
    <name type="scientific">Solilutibacter oculi</name>
    <dbReference type="NCBI Taxonomy" id="2698682"/>
    <lineage>
        <taxon>Bacteria</taxon>
        <taxon>Pseudomonadati</taxon>
        <taxon>Pseudomonadota</taxon>
        <taxon>Gammaproteobacteria</taxon>
        <taxon>Lysobacterales</taxon>
        <taxon>Lysobacteraceae</taxon>
        <taxon>Solilutibacter</taxon>
    </lineage>
</organism>
<dbReference type="EMBL" id="CP029556">
    <property type="protein sequence ID" value="AXA84497.1"/>
    <property type="molecule type" value="Genomic_DNA"/>
</dbReference>
<name>A0A344J637_9GAMM</name>
<accession>A0A344J637</accession>
<protein>
    <submittedName>
        <fullName evidence="1">Uncharacterized protein</fullName>
    </submittedName>
</protein>
<evidence type="ECO:0000313" key="2">
    <source>
        <dbReference type="Proteomes" id="UP000251842"/>
    </source>
</evidence>